<dbReference type="PANTHER" id="PTHR43047:SF72">
    <property type="entry name" value="OSMOSENSING HISTIDINE PROTEIN KINASE SLN1"/>
    <property type="match status" value="1"/>
</dbReference>
<comment type="catalytic activity">
    <reaction evidence="1">
        <text>ATP + protein L-histidine = ADP + protein N-phospho-L-histidine.</text>
        <dbReference type="EC" id="2.7.13.3"/>
    </reaction>
</comment>
<comment type="caution">
    <text evidence="13">The sequence shown here is derived from an EMBL/GenBank/DDBJ whole genome shotgun (WGS) entry which is preliminary data.</text>
</comment>
<keyword evidence="4 8" id="KW-0597">Phosphoprotein</keyword>
<keyword evidence="13" id="KW-0067">ATP-binding</keyword>
<dbReference type="InterPro" id="IPR003594">
    <property type="entry name" value="HATPase_dom"/>
</dbReference>
<evidence type="ECO:0000256" key="1">
    <source>
        <dbReference type="ARBA" id="ARBA00000085"/>
    </source>
</evidence>
<dbReference type="InterPro" id="IPR011006">
    <property type="entry name" value="CheY-like_superfamily"/>
</dbReference>
<dbReference type="SUPFAM" id="SSF55874">
    <property type="entry name" value="ATPase domain of HSP90 chaperone/DNA topoisomerase II/histidine kinase"/>
    <property type="match status" value="1"/>
</dbReference>
<evidence type="ECO:0000256" key="3">
    <source>
        <dbReference type="ARBA" id="ARBA00012438"/>
    </source>
</evidence>
<feature type="coiled-coil region" evidence="9">
    <location>
        <begin position="167"/>
        <end position="233"/>
    </location>
</feature>
<evidence type="ECO:0000256" key="8">
    <source>
        <dbReference type="PROSITE-ProRule" id="PRU00169"/>
    </source>
</evidence>
<evidence type="ECO:0000313" key="14">
    <source>
        <dbReference type="Proteomes" id="UP001597063"/>
    </source>
</evidence>
<dbReference type="InterPro" id="IPR004358">
    <property type="entry name" value="Sig_transdc_His_kin-like_C"/>
</dbReference>
<keyword evidence="7" id="KW-0902">Two-component regulatory system</keyword>
<sequence>MPDDRAPGRPSGGSSGGSPEHPSDELLRVDIADEAGVFTVRQAGRRVAAAVGLDQQDQVRVGTALSEIGRELYSYAGSVAAVFRVDREGRPALVVELSFGPRDGATRALEGFEAATRLMDKAEEEGDGDAFTVRLRKHLPPNAPPVDARELADLRARLARLRPLPALEELHARNSELIEALEDVRRQREGLRALNAELEETNRGVMALYNELSQELEETNRGVVALYAELEEKSDQLREAGEAKNRFWANISHELRTPVNGIIGLTRLLLDPAADPLTGEQRHQISLIGDTGDTLLSLVNELLDMAKAEQGRLEPRLAPVDVPALLRELAALLRPMAEQAGLTLHVDSADAPPRLVGDGVMLSRILRNLLGNAVKFTTEGEVRLTVRSTPQYMEFVVSDTGVGIPPADRERVFEEFYQVPGTRTGGTGLGLPYARRLARALGGDLLLDSVLGEGTTVTLRLPPYQSMTGGELGHVLIVDDDETARRSLRALVGGAAERISEAADGRSALAGAASDPPDLVLLDLRMPGGDGREVLAGLPPAVPVVLVTSADVSAEAELERADALLGKDRLGPETLADAVGRAVARRAREVR</sequence>
<name>A0ABW2XCX0_9ACTN</name>
<dbReference type="SMART" id="SM00387">
    <property type="entry name" value="HATPase_c"/>
    <property type="match status" value="1"/>
</dbReference>
<dbReference type="PROSITE" id="PS50109">
    <property type="entry name" value="HIS_KIN"/>
    <property type="match status" value="1"/>
</dbReference>
<evidence type="ECO:0000256" key="2">
    <source>
        <dbReference type="ARBA" id="ARBA00004236"/>
    </source>
</evidence>
<dbReference type="InterPro" id="IPR036097">
    <property type="entry name" value="HisK_dim/P_sf"/>
</dbReference>
<dbReference type="EMBL" id="JBHTGP010000003">
    <property type="protein sequence ID" value="MFD0684294.1"/>
    <property type="molecule type" value="Genomic_DNA"/>
</dbReference>
<evidence type="ECO:0000256" key="6">
    <source>
        <dbReference type="ARBA" id="ARBA00022777"/>
    </source>
</evidence>
<feature type="region of interest" description="Disordered" evidence="10">
    <location>
        <begin position="1"/>
        <end position="24"/>
    </location>
</feature>
<dbReference type="CDD" id="cd17535">
    <property type="entry name" value="REC_NarL-like"/>
    <property type="match status" value="1"/>
</dbReference>
<dbReference type="PROSITE" id="PS50110">
    <property type="entry name" value="RESPONSE_REGULATORY"/>
    <property type="match status" value="1"/>
</dbReference>
<evidence type="ECO:0000259" key="11">
    <source>
        <dbReference type="PROSITE" id="PS50109"/>
    </source>
</evidence>
<evidence type="ECO:0000256" key="9">
    <source>
        <dbReference type="SAM" id="Coils"/>
    </source>
</evidence>
<evidence type="ECO:0000259" key="12">
    <source>
        <dbReference type="PROSITE" id="PS50110"/>
    </source>
</evidence>
<dbReference type="InterPro" id="IPR005467">
    <property type="entry name" value="His_kinase_dom"/>
</dbReference>
<feature type="domain" description="Response regulatory" evidence="12">
    <location>
        <begin position="474"/>
        <end position="582"/>
    </location>
</feature>
<dbReference type="Pfam" id="PF02518">
    <property type="entry name" value="HATPase_c"/>
    <property type="match status" value="1"/>
</dbReference>
<dbReference type="EC" id="2.7.13.3" evidence="3"/>
<dbReference type="RefSeq" id="WP_131762143.1">
    <property type="nucleotide sequence ID" value="NZ_CAACUY010000213.1"/>
</dbReference>
<dbReference type="Proteomes" id="UP001597063">
    <property type="component" value="Unassembled WGS sequence"/>
</dbReference>
<dbReference type="SUPFAM" id="SSF52172">
    <property type="entry name" value="CheY-like"/>
    <property type="match status" value="1"/>
</dbReference>
<evidence type="ECO:0000256" key="4">
    <source>
        <dbReference type="ARBA" id="ARBA00022553"/>
    </source>
</evidence>
<accession>A0ABW2XCX0</accession>
<keyword evidence="5" id="KW-0808">Transferase</keyword>
<evidence type="ECO:0000256" key="10">
    <source>
        <dbReference type="SAM" id="MobiDB-lite"/>
    </source>
</evidence>
<dbReference type="PRINTS" id="PR00344">
    <property type="entry name" value="BCTRLSENSOR"/>
</dbReference>
<dbReference type="InterPro" id="IPR036890">
    <property type="entry name" value="HATPase_C_sf"/>
</dbReference>
<organism evidence="13 14">
    <name type="scientific">Actinomadura fibrosa</name>
    <dbReference type="NCBI Taxonomy" id="111802"/>
    <lineage>
        <taxon>Bacteria</taxon>
        <taxon>Bacillati</taxon>
        <taxon>Actinomycetota</taxon>
        <taxon>Actinomycetes</taxon>
        <taxon>Streptosporangiales</taxon>
        <taxon>Thermomonosporaceae</taxon>
        <taxon>Actinomadura</taxon>
    </lineage>
</organism>
<dbReference type="CDD" id="cd00082">
    <property type="entry name" value="HisKA"/>
    <property type="match status" value="1"/>
</dbReference>
<evidence type="ECO:0000256" key="7">
    <source>
        <dbReference type="ARBA" id="ARBA00023012"/>
    </source>
</evidence>
<dbReference type="Gene3D" id="3.30.565.10">
    <property type="entry name" value="Histidine kinase-like ATPase, C-terminal domain"/>
    <property type="match status" value="1"/>
</dbReference>
<dbReference type="InterPro" id="IPR058245">
    <property type="entry name" value="NreC/VraR/RcsB-like_REC"/>
</dbReference>
<dbReference type="Pfam" id="PF00072">
    <property type="entry name" value="Response_reg"/>
    <property type="match status" value="1"/>
</dbReference>
<dbReference type="PANTHER" id="PTHR43047">
    <property type="entry name" value="TWO-COMPONENT HISTIDINE PROTEIN KINASE"/>
    <property type="match status" value="1"/>
</dbReference>
<gene>
    <name evidence="13" type="ORF">ACFQZM_07295</name>
</gene>
<evidence type="ECO:0000313" key="13">
    <source>
        <dbReference type="EMBL" id="MFD0684294.1"/>
    </source>
</evidence>
<reference evidence="14" key="1">
    <citation type="journal article" date="2019" name="Int. J. Syst. Evol. Microbiol.">
        <title>The Global Catalogue of Microorganisms (GCM) 10K type strain sequencing project: providing services to taxonomists for standard genome sequencing and annotation.</title>
        <authorList>
            <consortium name="The Broad Institute Genomics Platform"/>
            <consortium name="The Broad Institute Genome Sequencing Center for Infectious Disease"/>
            <person name="Wu L."/>
            <person name="Ma J."/>
        </authorList>
    </citation>
    <scope>NUCLEOTIDE SEQUENCE [LARGE SCALE GENOMIC DNA]</scope>
    <source>
        <strain evidence="14">JCM 9371</strain>
    </source>
</reference>
<feature type="modified residue" description="4-aspartylphosphate" evidence="8">
    <location>
        <position position="523"/>
    </location>
</feature>
<dbReference type="Pfam" id="PF00512">
    <property type="entry name" value="HisKA"/>
    <property type="match status" value="1"/>
</dbReference>
<dbReference type="GO" id="GO:0005524">
    <property type="term" value="F:ATP binding"/>
    <property type="evidence" value="ECO:0007669"/>
    <property type="project" value="UniProtKB-KW"/>
</dbReference>
<comment type="subcellular location">
    <subcellularLocation>
        <location evidence="2">Cell membrane</location>
    </subcellularLocation>
</comment>
<proteinExistence type="predicted"/>
<protein>
    <recommendedName>
        <fullName evidence="3">histidine kinase</fullName>
        <ecNumber evidence="3">2.7.13.3</ecNumber>
    </recommendedName>
</protein>
<dbReference type="SMART" id="SM00448">
    <property type="entry name" value="REC"/>
    <property type="match status" value="1"/>
</dbReference>
<feature type="domain" description="Histidine kinase" evidence="11">
    <location>
        <begin position="250"/>
        <end position="465"/>
    </location>
</feature>
<keyword evidence="14" id="KW-1185">Reference proteome</keyword>
<dbReference type="SMART" id="SM00388">
    <property type="entry name" value="HisKA"/>
    <property type="match status" value="1"/>
</dbReference>
<dbReference type="InterPro" id="IPR003661">
    <property type="entry name" value="HisK_dim/P_dom"/>
</dbReference>
<evidence type="ECO:0000256" key="5">
    <source>
        <dbReference type="ARBA" id="ARBA00022679"/>
    </source>
</evidence>
<keyword evidence="13" id="KW-0547">Nucleotide-binding</keyword>
<dbReference type="InterPro" id="IPR001789">
    <property type="entry name" value="Sig_transdc_resp-reg_receiver"/>
</dbReference>
<keyword evidence="9" id="KW-0175">Coiled coil</keyword>
<dbReference type="SUPFAM" id="SSF47384">
    <property type="entry name" value="Homodimeric domain of signal transducing histidine kinase"/>
    <property type="match status" value="1"/>
</dbReference>
<keyword evidence="6" id="KW-0418">Kinase</keyword>
<dbReference type="Gene3D" id="3.40.50.2300">
    <property type="match status" value="1"/>
</dbReference>
<dbReference type="Gene3D" id="1.10.287.130">
    <property type="match status" value="1"/>
</dbReference>